<dbReference type="SUPFAM" id="SSF56322">
    <property type="entry name" value="ADC synthase"/>
    <property type="match status" value="1"/>
</dbReference>
<name>A0A3B8WT04_MARNT</name>
<dbReference type="InterPro" id="IPR005801">
    <property type="entry name" value="ADC_synthase"/>
</dbReference>
<gene>
    <name evidence="3" type="ORF">DCF82_23525</name>
</gene>
<reference evidence="3 4" key="1">
    <citation type="journal article" date="2018" name="Nat. Biotechnol.">
        <title>A standardized bacterial taxonomy based on genome phylogeny substantially revises the tree of life.</title>
        <authorList>
            <person name="Parks D.H."/>
            <person name="Chuvochina M."/>
            <person name="Waite D.W."/>
            <person name="Rinke C."/>
            <person name="Skarshewski A."/>
            <person name="Chaumeil P.A."/>
            <person name="Hugenholtz P."/>
        </authorList>
    </citation>
    <scope>NUCLEOTIDE SEQUENCE [LARGE SCALE GENOMIC DNA]</scope>
    <source>
        <strain evidence="3">UBA9049</strain>
    </source>
</reference>
<dbReference type="GO" id="GO:0000162">
    <property type="term" value="P:L-tryptophan biosynthetic process"/>
    <property type="evidence" value="ECO:0007669"/>
    <property type="project" value="TreeGrafter"/>
</dbReference>
<dbReference type="Gene3D" id="3.60.120.10">
    <property type="entry name" value="Anthranilate synthase"/>
    <property type="match status" value="1"/>
</dbReference>
<evidence type="ECO:0000259" key="2">
    <source>
        <dbReference type="Pfam" id="PF04715"/>
    </source>
</evidence>
<proteinExistence type="predicted"/>
<dbReference type="EC" id="4.1.3.27" evidence="3"/>
<evidence type="ECO:0000313" key="4">
    <source>
        <dbReference type="Proteomes" id="UP000261325"/>
    </source>
</evidence>
<dbReference type="PANTHER" id="PTHR11236:SF48">
    <property type="entry name" value="ISOCHORISMATE SYNTHASE MENF"/>
    <property type="match status" value="1"/>
</dbReference>
<dbReference type="InterPro" id="IPR019999">
    <property type="entry name" value="Anth_synth_I-like"/>
</dbReference>
<sequence>MTPEQFHELAEAGYNRIPVYREVLADLDTPLSTYLKLASGPYSYLFESVQGGEKWGRYSIIGLPSQEVLKVFDHRIEVSRNGEVVEQAEVDDPLAFVDDYQKRFNAPDLPELPRFNGGLVGYFGYDTVRYIEKRLRHSCPPDKIGTPDILLMV</sequence>
<evidence type="ECO:0000313" key="3">
    <source>
        <dbReference type="EMBL" id="HAC30748.1"/>
    </source>
</evidence>
<dbReference type="EMBL" id="DLYI01000315">
    <property type="protein sequence ID" value="HAC30748.1"/>
    <property type="molecule type" value="Genomic_DNA"/>
</dbReference>
<comment type="catalytic activity">
    <reaction evidence="1">
        <text>chorismate + L-glutamine = anthranilate + pyruvate + L-glutamate + H(+)</text>
        <dbReference type="Rhea" id="RHEA:21732"/>
        <dbReference type="ChEBI" id="CHEBI:15361"/>
        <dbReference type="ChEBI" id="CHEBI:15378"/>
        <dbReference type="ChEBI" id="CHEBI:16567"/>
        <dbReference type="ChEBI" id="CHEBI:29748"/>
        <dbReference type="ChEBI" id="CHEBI:29985"/>
        <dbReference type="ChEBI" id="CHEBI:58359"/>
        <dbReference type="EC" id="4.1.3.27"/>
    </reaction>
</comment>
<feature type="domain" description="Anthranilate synthase component I N-terminal" evidence="2">
    <location>
        <begin position="26"/>
        <end position="153"/>
    </location>
</feature>
<dbReference type="InterPro" id="IPR006805">
    <property type="entry name" value="Anth_synth_I_N"/>
</dbReference>
<organism evidence="3 4">
    <name type="scientific">Marinobacter nauticus</name>
    <name type="common">Marinobacter hydrocarbonoclasticus</name>
    <name type="synonym">Marinobacter aquaeolei</name>
    <dbReference type="NCBI Taxonomy" id="2743"/>
    <lineage>
        <taxon>Bacteria</taxon>
        <taxon>Pseudomonadati</taxon>
        <taxon>Pseudomonadota</taxon>
        <taxon>Gammaproteobacteria</taxon>
        <taxon>Pseudomonadales</taxon>
        <taxon>Marinobacteraceae</taxon>
        <taxon>Marinobacter</taxon>
    </lineage>
</organism>
<evidence type="ECO:0000256" key="1">
    <source>
        <dbReference type="ARBA" id="ARBA00047683"/>
    </source>
</evidence>
<dbReference type="PANTHER" id="PTHR11236">
    <property type="entry name" value="AMINOBENZOATE/ANTHRANILATE SYNTHASE"/>
    <property type="match status" value="1"/>
</dbReference>
<dbReference type="Proteomes" id="UP000261325">
    <property type="component" value="Unassembled WGS sequence"/>
</dbReference>
<feature type="non-terminal residue" evidence="3">
    <location>
        <position position="153"/>
    </location>
</feature>
<dbReference type="GO" id="GO:0004049">
    <property type="term" value="F:anthranilate synthase activity"/>
    <property type="evidence" value="ECO:0007669"/>
    <property type="project" value="UniProtKB-EC"/>
</dbReference>
<dbReference type="Pfam" id="PF04715">
    <property type="entry name" value="Anth_synt_I_N"/>
    <property type="match status" value="1"/>
</dbReference>
<comment type="caution">
    <text evidence="3">The sequence shown here is derived from an EMBL/GenBank/DDBJ whole genome shotgun (WGS) entry which is preliminary data.</text>
</comment>
<dbReference type="AlphaFoldDB" id="A0A3B8WT04"/>
<accession>A0A3B8WT04</accession>
<protein>
    <submittedName>
        <fullName evidence="3">Anthranilate synthase component I</fullName>
        <ecNumber evidence="3">4.1.3.27</ecNumber>
    </submittedName>
</protein>
<keyword evidence="3" id="KW-0456">Lyase</keyword>